<evidence type="ECO:0000259" key="2">
    <source>
        <dbReference type="Pfam" id="PF00248"/>
    </source>
</evidence>
<evidence type="ECO:0000313" key="3">
    <source>
        <dbReference type="EMBL" id="TYC84487.1"/>
    </source>
</evidence>
<keyword evidence="1" id="KW-1133">Transmembrane helix</keyword>
<feature type="transmembrane region" description="Helical" evidence="1">
    <location>
        <begin position="254"/>
        <end position="273"/>
    </location>
</feature>
<keyword evidence="1" id="KW-0812">Transmembrane</keyword>
<dbReference type="InterPro" id="IPR036812">
    <property type="entry name" value="NAD(P)_OxRdtase_dom_sf"/>
</dbReference>
<dbReference type="AlphaFoldDB" id="A0A5D0WJZ9"/>
<reference evidence="3 4" key="1">
    <citation type="submission" date="2019-08" db="EMBL/GenBank/DDBJ databases">
        <title>Isolation and enrichment of carboxydotrophic bacteria from anaerobic sludge for the production of bio-based chemicals from syngas.</title>
        <authorList>
            <person name="Antares A.L."/>
            <person name="Moreira J."/>
            <person name="Diender M."/>
            <person name="Parshina S.N."/>
            <person name="Stams A.J.M."/>
            <person name="Alves M."/>
            <person name="Alves J.I."/>
            <person name="Sousa D.Z."/>
        </authorList>
    </citation>
    <scope>NUCLEOTIDE SEQUENCE [LARGE SCALE GENOMIC DNA]</scope>
    <source>
        <strain evidence="3 4">JM</strain>
    </source>
</reference>
<proteinExistence type="predicted"/>
<dbReference type="PANTHER" id="PTHR43312:SF2">
    <property type="entry name" value="OXIDOREDUCTASE"/>
    <property type="match status" value="1"/>
</dbReference>
<comment type="caution">
    <text evidence="3">The sequence shown here is derived from an EMBL/GenBank/DDBJ whole genome shotgun (WGS) entry which is preliminary data.</text>
</comment>
<dbReference type="InterPro" id="IPR023210">
    <property type="entry name" value="NADP_OxRdtase_dom"/>
</dbReference>
<gene>
    <name evidence="3" type="ORF">FXB42_12015</name>
</gene>
<dbReference type="SUPFAM" id="SSF51430">
    <property type="entry name" value="NAD(P)-linked oxidoreductase"/>
    <property type="match status" value="1"/>
</dbReference>
<dbReference type="RefSeq" id="WP_148637981.1">
    <property type="nucleotide sequence ID" value="NZ_VSLA01000025.1"/>
</dbReference>
<name>A0A5D0WJZ9_9FIRM</name>
<organism evidence="3 4">
    <name type="scientific">Acetobacterium wieringae</name>
    <dbReference type="NCBI Taxonomy" id="52694"/>
    <lineage>
        <taxon>Bacteria</taxon>
        <taxon>Bacillati</taxon>
        <taxon>Bacillota</taxon>
        <taxon>Clostridia</taxon>
        <taxon>Eubacteriales</taxon>
        <taxon>Eubacteriaceae</taxon>
        <taxon>Acetobacterium</taxon>
    </lineage>
</organism>
<dbReference type="Pfam" id="PF00248">
    <property type="entry name" value="Aldo_ket_red"/>
    <property type="match status" value="1"/>
</dbReference>
<dbReference type="Gene3D" id="3.20.20.100">
    <property type="entry name" value="NADP-dependent oxidoreductase domain"/>
    <property type="match status" value="1"/>
</dbReference>
<dbReference type="EMBL" id="VSLA01000025">
    <property type="protein sequence ID" value="TYC84487.1"/>
    <property type="molecule type" value="Genomic_DNA"/>
</dbReference>
<feature type="domain" description="NADP-dependent oxidoreductase" evidence="2">
    <location>
        <begin position="16"/>
        <end position="177"/>
    </location>
</feature>
<dbReference type="PANTHER" id="PTHR43312">
    <property type="entry name" value="D-THREO-ALDOSE 1-DEHYDROGENASE"/>
    <property type="match status" value="1"/>
</dbReference>
<protein>
    <recommendedName>
        <fullName evidence="2">NADP-dependent oxidoreductase domain-containing protein</fullName>
    </recommendedName>
</protein>
<dbReference type="InterPro" id="IPR053135">
    <property type="entry name" value="AKR2_Oxidoreductase"/>
</dbReference>
<sequence>MNYRINPKNGDKLSALGFGCMRFAKDEKEVEQQIIYAIENGVNYFDTAYIYPKSEATLGRVLAKGYRDRVKIATKMPPYLVKKYEDLDKIFNAELERLQTDRIDYYFLHMLTDVNIWMRLVNLGILKWIAEKKQAGQIINIGFSYHGGRDEFIKLVDAYDWEFCMIQYNFLDENKQVILLFRNRKKTWCQGYCPRASLLSTTGKLTSKLSLKTPAFFIQGKMKWIMLIYFSISLTFITMTTIRVGLGFSPALEYLRFLIVIPLPFEMPQLITFERLPAWLTHLSYRFYSMMMTTTFIGVILSLVYKPRTWCTICPISTISGEYIKYTR</sequence>
<keyword evidence="1" id="KW-0472">Membrane</keyword>
<evidence type="ECO:0000256" key="1">
    <source>
        <dbReference type="SAM" id="Phobius"/>
    </source>
</evidence>
<accession>A0A5D0WJZ9</accession>
<feature type="transmembrane region" description="Helical" evidence="1">
    <location>
        <begin position="285"/>
        <end position="305"/>
    </location>
</feature>
<feature type="transmembrane region" description="Helical" evidence="1">
    <location>
        <begin position="224"/>
        <end position="242"/>
    </location>
</feature>
<evidence type="ECO:0000313" key="4">
    <source>
        <dbReference type="Proteomes" id="UP000322619"/>
    </source>
</evidence>
<dbReference type="Proteomes" id="UP000322619">
    <property type="component" value="Unassembled WGS sequence"/>
</dbReference>